<keyword evidence="3" id="KW-1185">Reference proteome</keyword>
<evidence type="ECO:0000313" key="2">
    <source>
        <dbReference type="EMBL" id="RAI97869.1"/>
    </source>
</evidence>
<name>A0A327Q0N2_9BACT</name>
<sequence>MNKTSILTLATAFMAVGAFAQQKDKLAQDKAAIKNMCGCMDVTFEYTETFPTDSNYKPKGYHKTDGALEYVTVVEDKNNRIILQHLLLAGGEVIKHWTEDWQYENRNLLVYNKDQQWKNITLPAADVKGQWTQKVFGVDDEPRYEGSATWVHADGRHYWESTSDAPLPRREYTTRNDYNVLTRTNHHEITNWGSVHEQDNLKVVRKDGEKDVTIVGEKGVNSYRRVEESKCQKAKDWWQNNQQFWALVRRGWEKLYGENNTITLERKVNDKSLYSVMNTLEKKALNKEIAGAALETEINTTLKAFAAANKDLTIKR</sequence>
<gene>
    <name evidence="2" type="ORF">LX64_04919</name>
</gene>
<keyword evidence="1" id="KW-0732">Signal</keyword>
<evidence type="ECO:0000256" key="1">
    <source>
        <dbReference type="SAM" id="SignalP"/>
    </source>
</evidence>
<dbReference type="Proteomes" id="UP000249547">
    <property type="component" value="Unassembled WGS sequence"/>
</dbReference>
<feature type="signal peptide" evidence="1">
    <location>
        <begin position="1"/>
        <end position="20"/>
    </location>
</feature>
<dbReference type="RefSeq" id="WP_211324889.1">
    <property type="nucleotide sequence ID" value="NZ_QLLL01000013.1"/>
</dbReference>
<organism evidence="2 3">
    <name type="scientific">Chitinophaga skermanii</name>
    <dbReference type="NCBI Taxonomy" id="331697"/>
    <lineage>
        <taxon>Bacteria</taxon>
        <taxon>Pseudomonadati</taxon>
        <taxon>Bacteroidota</taxon>
        <taxon>Chitinophagia</taxon>
        <taxon>Chitinophagales</taxon>
        <taxon>Chitinophagaceae</taxon>
        <taxon>Chitinophaga</taxon>
    </lineage>
</organism>
<comment type="caution">
    <text evidence="2">The sequence shown here is derived from an EMBL/GenBank/DDBJ whole genome shotgun (WGS) entry which is preliminary data.</text>
</comment>
<feature type="chain" id="PRO_5016305816" evidence="1">
    <location>
        <begin position="21"/>
        <end position="316"/>
    </location>
</feature>
<dbReference type="AlphaFoldDB" id="A0A327Q0N2"/>
<protein>
    <submittedName>
        <fullName evidence="2">Uncharacterized protein</fullName>
    </submittedName>
</protein>
<accession>A0A327Q0N2</accession>
<dbReference type="InterPro" id="IPR046715">
    <property type="entry name" value="DUF6607"/>
</dbReference>
<dbReference type="Pfam" id="PF20311">
    <property type="entry name" value="DUF6607"/>
    <property type="match status" value="1"/>
</dbReference>
<evidence type="ECO:0000313" key="3">
    <source>
        <dbReference type="Proteomes" id="UP000249547"/>
    </source>
</evidence>
<dbReference type="EMBL" id="QLLL01000013">
    <property type="protein sequence ID" value="RAI97869.1"/>
    <property type="molecule type" value="Genomic_DNA"/>
</dbReference>
<proteinExistence type="predicted"/>
<reference evidence="2 3" key="1">
    <citation type="submission" date="2018-06" db="EMBL/GenBank/DDBJ databases">
        <title>Genomic Encyclopedia of Archaeal and Bacterial Type Strains, Phase II (KMG-II): from individual species to whole genera.</title>
        <authorList>
            <person name="Goeker M."/>
        </authorList>
    </citation>
    <scope>NUCLEOTIDE SEQUENCE [LARGE SCALE GENOMIC DNA]</scope>
    <source>
        <strain evidence="2 3">DSM 23857</strain>
    </source>
</reference>